<dbReference type="InterPro" id="IPR011044">
    <property type="entry name" value="Quino_amine_DH_bsu"/>
</dbReference>
<dbReference type="SUPFAM" id="SSF50969">
    <property type="entry name" value="YVTN repeat-like/Quinoprotein amine dehydrogenase"/>
    <property type="match status" value="1"/>
</dbReference>
<evidence type="ECO:0000313" key="2">
    <source>
        <dbReference type="Proteomes" id="UP000220102"/>
    </source>
</evidence>
<sequence length="356" mass="38654">MRPLIVLLIVAAFVVGCTPSGCRREQDPALMPADSTSRALAQEAPVDSLALAWSAGGTDDEPMAFPRTVRFLPEGDLVVSDAERNVVYRYTREGEHVATLTPEGLDVPYLAGVRGDTLVIFNAGADRFDLILNGQRIDDASTPLQRPSDQSLAYAVATDTALYAKVVGADIASTLGRVAPSGQMSPAMELPGPFWRHAGFLRVWDDRLVSLTGYRPVVDLLPLPGLDARPDTLALTGFDSPMLERSYRFLRGDVDNAPVLTASAAPAGDRLYVLNLRPTNMRVDIFDREGQLQRVLSGAGVDPGTSFYPRDLDVRTSGDTVDIAVALTLPSPQLRLYRWIREDSLRATTDTTTLAR</sequence>
<protein>
    <recommendedName>
        <fullName evidence="3">6-bladed beta-propeller</fullName>
    </recommendedName>
</protein>
<reference evidence="1 2" key="1">
    <citation type="submission" date="2017-10" db="EMBL/GenBank/DDBJ databases">
        <title>Draft genome of Longibacter Salinarum.</title>
        <authorList>
            <person name="Goh K.M."/>
            <person name="Shamsir M.S."/>
            <person name="Lim S.W."/>
        </authorList>
    </citation>
    <scope>NUCLEOTIDE SEQUENCE [LARGE SCALE GENOMIC DNA]</scope>
    <source>
        <strain evidence="1 2">KCTC 52045</strain>
    </source>
</reference>
<dbReference type="AlphaFoldDB" id="A0A2A8CT22"/>
<evidence type="ECO:0008006" key="3">
    <source>
        <dbReference type="Google" id="ProtNLM"/>
    </source>
</evidence>
<organism evidence="1 2">
    <name type="scientific">Longibacter salinarum</name>
    <dbReference type="NCBI Taxonomy" id="1850348"/>
    <lineage>
        <taxon>Bacteria</taxon>
        <taxon>Pseudomonadati</taxon>
        <taxon>Rhodothermota</taxon>
        <taxon>Rhodothermia</taxon>
        <taxon>Rhodothermales</taxon>
        <taxon>Salisaetaceae</taxon>
        <taxon>Longibacter</taxon>
    </lineage>
</organism>
<dbReference type="PROSITE" id="PS51257">
    <property type="entry name" value="PROKAR_LIPOPROTEIN"/>
    <property type="match status" value="1"/>
</dbReference>
<name>A0A2A8CT22_9BACT</name>
<proteinExistence type="predicted"/>
<dbReference type="Proteomes" id="UP000220102">
    <property type="component" value="Unassembled WGS sequence"/>
</dbReference>
<dbReference type="OrthoDB" id="1493364at2"/>
<comment type="caution">
    <text evidence="1">The sequence shown here is derived from an EMBL/GenBank/DDBJ whole genome shotgun (WGS) entry which is preliminary data.</text>
</comment>
<evidence type="ECO:0000313" key="1">
    <source>
        <dbReference type="EMBL" id="PEN10361.1"/>
    </source>
</evidence>
<dbReference type="RefSeq" id="WP_098079382.1">
    <property type="nucleotide sequence ID" value="NZ_PDEQ01000016.1"/>
</dbReference>
<dbReference type="EMBL" id="PDEQ01000016">
    <property type="protein sequence ID" value="PEN10361.1"/>
    <property type="molecule type" value="Genomic_DNA"/>
</dbReference>
<accession>A0A2A8CT22</accession>
<keyword evidence="2" id="KW-1185">Reference proteome</keyword>
<gene>
    <name evidence="1" type="ORF">CRI94_17385</name>
</gene>